<name>A0AAX6GME7_IRIPA</name>
<dbReference type="Proteomes" id="UP001140949">
    <property type="component" value="Unassembled WGS sequence"/>
</dbReference>
<dbReference type="AlphaFoldDB" id="A0AAX6GME7"/>
<feature type="region of interest" description="Disordered" evidence="2">
    <location>
        <begin position="559"/>
        <end position="606"/>
    </location>
</feature>
<dbReference type="GO" id="GO:0017148">
    <property type="term" value="P:negative regulation of translation"/>
    <property type="evidence" value="ECO:0007669"/>
    <property type="project" value="TreeGrafter"/>
</dbReference>
<dbReference type="InterPro" id="IPR011990">
    <property type="entry name" value="TPR-like_helical_dom_sf"/>
</dbReference>
<dbReference type="Gene3D" id="1.25.40.10">
    <property type="entry name" value="Tetratricopeptide repeat domain"/>
    <property type="match status" value="1"/>
</dbReference>
<feature type="compositionally biased region" description="Basic and acidic residues" evidence="2">
    <location>
        <begin position="1"/>
        <end position="12"/>
    </location>
</feature>
<dbReference type="InterPro" id="IPR039740">
    <property type="entry name" value="CNOT10"/>
</dbReference>
<dbReference type="GO" id="GO:0030014">
    <property type="term" value="C:CCR4-NOT complex"/>
    <property type="evidence" value="ECO:0007669"/>
    <property type="project" value="InterPro"/>
</dbReference>
<feature type="region of interest" description="Disordered" evidence="2">
    <location>
        <begin position="710"/>
        <end position="742"/>
    </location>
</feature>
<dbReference type="EMBL" id="JANAVB010017999">
    <property type="protein sequence ID" value="KAJ6829959.1"/>
    <property type="molecule type" value="Genomic_DNA"/>
</dbReference>
<keyword evidence="4" id="KW-1185">Reference proteome</keyword>
<sequence>MEGRDSSGEDGRTPTPATDGLAKEAEALFRSGRFAECVEVLNRLLAKKDGDPKVLHNIIVAEYFHEGCYDPRALLDRLEKVKKRTEELACTSGEQVENIIGTKATSGSIGSGTTLHQSSAAETGCIAYAVDTSIITLNTAILLYQLHEYKHALSILEPLYRNIDPIYEPTALHVCLLILDIALASNDASKAADVIQYLEKYFGVGYTNQIDNGSNSQHQSSNQGMKASTISNISAPDASNSDSNASANITENSLSGTLLDDALEYENLYSTLDGGGPNLGRPSSNDVAKAVTDHGAPVTELKLKLHLYKVRLLLLTRNLKAAKREIKLAVNMARGRDSSSELLLKSQLEYARGNHRKADKLLTTNSNMTETPMLSIFNNNLGCIYYHLKCPHTSGIFFSKALRHSQSLRSEKPLKLSTFSQDKSFHITYNCGIQSLSCGNPLAAAKCFGKASKIFHYWPVLWLRLAECCFLELEKGPLRSSSEEVKVHVIGCGRWRHLVVEDFKPKDGYSTEENSDKFKLSLPFARYCLQNALILLYKDDQNARKFVVPSAFVEEEDHNQGKLAKGFSQKNTSAAGGSKAPKATPPSVPVDSNGDSKESKGAMSSNSTLQSAVATYEDALKEEKHMIRQTVLGALAYVELSLENHARALLHAESLIALPECSKIFVFLGHVYAAEALCHLNRLQEAAGHLLVYLSDVNRVELPYSNEDRDEWSVKKGGGDGDDLNSSSTQPPPKTANDSRGGLILTPEEACGATYVNLSTMFALQGDLERARRFAAEARSLLPKDSRALLATVYLDLVQGKKTESLSKLKQFSRVCYL</sequence>
<evidence type="ECO:0000313" key="4">
    <source>
        <dbReference type="Proteomes" id="UP001140949"/>
    </source>
</evidence>
<reference evidence="3" key="1">
    <citation type="journal article" date="2023" name="GigaByte">
        <title>Genome assembly of the bearded iris, Iris pallida Lam.</title>
        <authorList>
            <person name="Bruccoleri R.E."/>
            <person name="Oakeley E.J."/>
            <person name="Faust A.M.E."/>
            <person name="Altorfer M."/>
            <person name="Dessus-Babus S."/>
            <person name="Burckhardt D."/>
            <person name="Oertli M."/>
            <person name="Naumann U."/>
            <person name="Petersen F."/>
            <person name="Wong J."/>
        </authorList>
    </citation>
    <scope>NUCLEOTIDE SEQUENCE</scope>
    <source>
        <strain evidence="3">GSM-AAB239-AS_SAM_17_03QT</strain>
    </source>
</reference>
<dbReference type="PANTHER" id="PTHR12979">
    <property type="entry name" value="CCR4-NOT TRANSCRIPTION COMPLEX SUBUNIT 10"/>
    <property type="match status" value="1"/>
</dbReference>
<feature type="region of interest" description="Disordered" evidence="2">
    <location>
        <begin position="1"/>
        <end position="21"/>
    </location>
</feature>
<dbReference type="PANTHER" id="PTHR12979:SF5">
    <property type="entry name" value="CCR4-NOT TRANSCRIPTION COMPLEX SUBUNIT 10"/>
    <property type="match status" value="1"/>
</dbReference>
<proteinExistence type="inferred from homology"/>
<evidence type="ECO:0000256" key="2">
    <source>
        <dbReference type="SAM" id="MobiDB-lite"/>
    </source>
</evidence>
<protein>
    <submittedName>
        <fullName evidence="3">CCR4-NOT transcription complex subunit 10-like</fullName>
    </submittedName>
</protein>
<dbReference type="GO" id="GO:0006402">
    <property type="term" value="P:mRNA catabolic process"/>
    <property type="evidence" value="ECO:0007669"/>
    <property type="project" value="TreeGrafter"/>
</dbReference>
<evidence type="ECO:0000256" key="1">
    <source>
        <dbReference type="ARBA" id="ARBA00010080"/>
    </source>
</evidence>
<organism evidence="3 4">
    <name type="scientific">Iris pallida</name>
    <name type="common">Sweet iris</name>
    <dbReference type="NCBI Taxonomy" id="29817"/>
    <lineage>
        <taxon>Eukaryota</taxon>
        <taxon>Viridiplantae</taxon>
        <taxon>Streptophyta</taxon>
        <taxon>Embryophyta</taxon>
        <taxon>Tracheophyta</taxon>
        <taxon>Spermatophyta</taxon>
        <taxon>Magnoliopsida</taxon>
        <taxon>Liliopsida</taxon>
        <taxon>Asparagales</taxon>
        <taxon>Iridaceae</taxon>
        <taxon>Iridoideae</taxon>
        <taxon>Irideae</taxon>
        <taxon>Iris</taxon>
    </lineage>
</organism>
<evidence type="ECO:0000313" key="3">
    <source>
        <dbReference type="EMBL" id="KAJ6829959.1"/>
    </source>
</evidence>
<reference evidence="3" key="2">
    <citation type="submission" date="2023-04" db="EMBL/GenBank/DDBJ databases">
        <authorList>
            <person name="Bruccoleri R.E."/>
            <person name="Oakeley E.J."/>
            <person name="Faust A.-M."/>
            <person name="Dessus-Babus S."/>
            <person name="Altorfer M."/>
            <person name="Burckhardt D."/>
            <person name="Oertli M."/>
            <person name="Naumann U."/>
            <person name="Petersen F."/>
            <person name="Wong J."/>
        </authorList>
    </citation>
    <scope>NUCLEOTIDE SEQUENCE</scope>
    <source>
        <strain evidence="3">GSM-AAB239-AS_SAM_17_03QT</strain>
        <tissue evidence="3">Leaf</tissue>
    </source>
</reference>
<comment type="similarity">
    <text evidence="1">Belongs to the CNOT10 family.</text>
</comment>
<gene>
    <name evidence="3" type="ORF">M6B38_126115</name>
</gene>
<comment type="caution">
    <text evidence="3">The sequence shown here is derived from an EMBL/GenBank/DDBJ whole genome shotgun (WGS) entry which is preliminary data.</text>
</comment>
<dbReference type="SUPFAM" id="SSF48452">
    <property type="entry name" value="TPR-like"/>
    <property type="match status" value="3"/>
</dbReference>
<accession>A0AAX6GME7</accession>